<accession>A0A4Y7PYW2</accession>
<evidence type="ECO:0000259" key="3">
    <source>
        <dbReference type="Pfam" id="PF05368"/>
    </source>
</evidence>
<evidence type="ECO:0000256" key="2">
    <source>
        <dbReference type="ARBA" id="ARBA00023002"/>
    </source>
</evidence>
<evidence type="ECO:0000313" key="5">
    <source>
        <dbReference type="Proteomes" id="UP000294933"/>
    </source>
</evidence>
<keyword evidence="5" id="KW-1185">Reference proteome</keyword>
<evidence type="ECO:0000256" key="1">
    <source>
        <dbReference type="ARBA" id="ARBA00022857"/>
    </source>
</evidence>
<dbReference type="Gene3D" id="3.40.50.720">
    <property type="entry name" value="NAD(P)-binding Rossmann-like Domain"/>
    <property type="match status" value="1"/>
</dbReference>
<name>A0A4Y7PYW2_9AGAM</name>
<dbReference type="Gene3D" id="3.90.25.10">
    <property type="entry name" value="UDP-galactose 4-epimerase, domain 1"/>
    <property type="match status" value="1"/>
</dbReference>
<sequence>MANEQTVLVFGATGNTGASIVNGLLDSGRFKVIAAIRPASKDKPEVIQLRTRRVEIRLADLNAVDDTISEVFQGVDVVISAAEWKTLPVQKQLIDAAKQAGVKIFIPNDWATPCVRGVRKLYDEKAVIHDYIKEVGIGYTFVDVGMWIQVAFAPAEKSKEKYPGQFDLWRTIIGKGDVKSAFTDIADIGVFVARIIADPRTLNEYVFCWGDEATKQEIFNIAEKFSGGKFEPIRMTIEEKEKIVEKSRAEGGVMEALHEYEYSYWVRGDNTIENAKKPEYGSALDARELYPDIKPRSLEEYAREFYGKAN</sequence>
<dbReference type="PANTHER" id="PTHR47706:SF6">
    <property type="entry name" value="NMRA-LIKE FAMILY PROTEIN (AFU_ORTHOLOGUE AFUA_6G00280)"/>
    <property type="match status" value="1"/>
</dbReference>
<dbReference type="GO" id="GO:0016491">
    <property type="term" value="F:oxidoreductase activity"/>
    <property type="evidence" value="ECO:0007669"/>
    <property type="project" value="UniProtKB-KW"/>
</dbReference>
<gene>
    <name evidence="4" type="ORF">BD410DRAFT_841775</name>
</gene>
<dbReference type="AlphaFoldDB" id="A0A4Y7PYW2"/>
<dbReference type="VEuPathDB" id="FungiDB:BD410DRAFT_841775"/>
<keyword evidence="1" id="KW-0521">NADP</keyword>
<dbReference type="PANTHER" id="PTHR47706">
    <property type="entry name" value="NMRA-LIKE FAMILY PROTEIN"/>
    <property type="match status" value="1"/>
</dbReference>
<reference evidence="4 5" key="1">
    <citation type="submission" date="2018-06" db="EMBL/GenBank/DDBJ databases">
        <title>A transcriptomic atlas of mushroom development highlights an independent origin of complex multicellularity.</title>
        <authorList>
            <consortium name="DOE Joint Genome Institute"/>
            <person name="Krizsan K."/>
            <person name="Almasi E."/>
            <person name="Merenyi Z."/>
            <person name="Sahu N."/>
            <person name="Viragh M."/>
            <person name="Koszo T."/>
            <person name="Mondo S."/>
            <person name="Kiss B."/>
            <person name="Balint B."/>
            <person name="Kues U."/>
            <person name="Barry K."/>
            <person name="Hegedus J.C."/>
            <person name="Henrissat B."/>
            <person name="Johnson J."/>
            <person name="Lipzen A."/>
            <person name="Ohm R."/>
            <person name="Nagy I."/>
            <person name="Pangilinan J."/>
            <person name="Yan J."/>
            <person name="Xiong Y."/>
            <person name="Grigoriev I.V."/>
            <person name="Hibbett D.S."/>
            <person name="Nagy L.G."/>
        </authorList>
    </citation>
    <scope>NUCLEOTIDE SEQUENCE [LARGE SCALE GENOMIC DNA]</scope>
    <source>
        <strain evidence="4 5">SZMC22713</strain>
    </source>
</reference>
<evidence type="ECO:0000313" key="4">
    <source>
        <dbReference type="EMBL" id="TDL19799.1"/>
    </source>
</evidence>
<dbReference type="Pfam" id="PF05368">
    <property type="entry name" value="NmrA"/>
    <property type="match status" value="1"/>
</dbReference>
<dbReference type="SUPFAM" id="SSF51735">
    <property type="entry name" value="NAD(P)-binding Rossmann-fold domains"/>
    <property type="match status" value="1"/>
</dbReference>
<proteinExistence type="predicted"/>
<dbReference type="InterPro" id="IPR051609">
    <property type="entry name" value="NmrA/Isoflavone_reductase-like"/>
</dbReference>
<dbReference type="CDD" id="cd05259">
    <property type="entry name" value="PCBER_SDR_a"/>
    <property type="match status" value="1"/>
</dbReference>
<dbReference type="OrthoDB" id="9974981at2759"/>
<keyword evidence="2" id="KW-0560">Oxidoreductase</keyword>
<dbReference type="EMBL" id="ML170193">
    <property type="protein sequence ID" value="TDL19799.1"/>
    <property type="molecule type" value="Genomic_DNA"/>
</dbReference>
<dbReference type="InterPro" id="IPR045312">
    <property type="entry name" value="PCBER-like"/>
</dbReference>
<feature type="domain" description="NmrA-like" evidence="3">
    <location>
        <begin position="4"/>
        <end position="302"/>
    </location>
</feature>
<dbReference type="STRING" id="50990.A0A4Y7PYW2"/>
<dbReference type="InterPro" id="IPR008030">
    <property type="entry name" value="NmrA-like"/>
</dbReference>
<dbReference type="Proteomes" id="UP000294933">
    <property type="component" value="Unassembled WGS sequence"/>
</dbReference>
<dbReference type="InterPro" id="IPR036291">
    <property type="entry name" value="NAD(P)-bd_dom_sf"/>
</dbReference>
<organism evidence="4 5">
    <name type="scientific">Rickenella mellea</name>
    <dbReference type="NCBI Taxonomy" id="50990"/>
    <lineage>
        <taxon>Eukaryota</taxon>
        <taxon>Fungi</taxon>
        <taxon>Dikarya</taxon>
        <taxon>Basidiomycota</taxon>
        <taxon>Agaricomycotina</taxon>
        <taxon>Agaricomycetes</taxon>
        <taxon>Hymenochaetales</taxon>
        <taxon>Rickenellaceae</taxon>
        <taxon>Rickenella</taxon>
    </lineage>
</organism>
<protein>
    <submittedName>
        <fullName evidence="4">NAD-binding protein</fullName>
    </submittedName>
</protein>